<feature type="compositionally biased region" description="Polar residues" evidence="1">
    <location>
        <begin position="25"/>
        <end position="60"/>
    </location>
</feature>
<reference evidence="2" key="1">
    <citation type="submission" date="2023-06" db="EMBL/GenBank/DDBJ databases">
        <title>Genome-scale phylogeny and comparative genomics of the fungal order Sordariales.</title>
        <authorList>
            <consortium name="Lawrence Berkeley National Laboratory"/>
            <person name="Hensen N."/>
            <person name="Bonometti L."/>
            <person name="Westerberg I."/>
            <person name="Brannstrom I.O."/>
            <person name="Guillou S."/>
            <person name="Cros-Aarteil S."/>
            <person name="Calhoun S."/>
            <person name="Haridas S."/>
            <person name="Kuo A."/>
            <person name="Mondo S."/>
            <person name="Pangilinan J."/>
            <person name="Riley R."/>
            <person name="LaButti K."/>
            <person name="Andreopoulos B."/>
            <person name="Lipzen A."/>
            <person name="Chen C."/>
            <person name="Yanf M."/>
            <person name="Daum C."/>
            <person name="Ng V."/>
            <person name="Clum A."/>
            <person name="Steindorff A."/>
            <person name="Ohm R."/>
            <person name="Martin F."/>
            <person name="Silar P."/>
            <person name="Natvig D."/>
            <person name="Lalanne C."/>
            <person name="Gautier V."/>
            <person name="Ament-velasquez S.L."/>
            <person name="Kruys A."/>
            <person name="Hutchinson M.I."/>
            <person name="Powell A.J."/>
            <person name="Barry K."/>
            <person name="Miller A.N."/>
            <person name="Grigoriev I.V."/>
            <person name="Debuchy R."/>
            <person name="Gladieux P."/>
            <person name="Thoren M.H."/>
            <person name="Johannesson H."/>
        </authorList>
    </citation>
    <scope>NUCLEOTIDE SEQUENCE</scope>
    <source>
        <strain evidence="2">SMH2392-1A</strain>
    </source>
</reference>
<dbReference type="AlphaFoldDB" id="A0AA40EAL3"/>
<gene>
    <name evidence="2" type="ORF">B0T26DRAFT_74967</name>
</gene>
<evidence type="ECO:0000256" key="1">
    <source>
        <dbReference type="SAM" id="MobiDB-lite"/>
    </source>
</evidence>
<name>A0AA40EAL3_9PEZI</name>
<evidence type="ECO:0000313" key="3">
    <source>
        <dbReference type="Proteomes" id="UP001172101"/>
    </source>
</evidence>
<keyword evidence="3" id="KW-1185">Reference proteome</keyword>
<sequence length="111" mass="12087">MFLSLDRIIHWQTPPLRIPPKQPRRSTSTPRLSIPITPTTVASHSPTSNIQTPPRASPSSGLPPLACDHCHIPATDVAFLVYVTPSLASFGMVQPYPVQPEGELCNSRHDG</sequence>
<accession>A0AA40EAL3</accession>
<dbReference type="GeneID" id="85328407"/>
<feature type="region of interest" description="Disordered" evidence="1">
    <location>
        <begin position="14"/>
        <end position="62"/>
    </location>
</feature>
<protein>
    <submittedName>
        <fullName evidence="2">Uncharacterized protein</fullName>
    </submittedName>
</protein>
<dbReference type="Proteomes" id="UP001172101">
    <property type="component" value="Unassembled WGS sequence"/>
</dbReference>
<dbReference type="EMBL" id="JAUIRO010000001">
    <property type="protein sequence ID" value="KAK0734524.1"/>
    <property type="molecule type" value="Genomic_DNA"/>
</dbReference>
<comment type="caution">
    <text evidence="2">The sequence shown here is derived from an EMBL/GenBank/DDBJ whole genome shotgun (WGS) entry which is preliminary data.</text>
</comment>
<proteinExistence type="predicted"/>
<dbReference type="RefSeq" id="XP_060303401.1">
    <property type="nucleotide sequence ID" value="XM_060445137.1"/>
</dbReference>
<evidence type="ECO:0000313" key="2">
    <source>
        <dbReference type="EMBL" id="KAK0734524.1"/>
    </source>
</evidence>
<organism evidence="2 3">
    <name type="scientific">Lasiosphaeria miniovina</name>
    <dbReference type="NCBI Taxonomy" id="1954250"/>
    <lineage>
        <taxon>Eukaryota</taxon>
        <taxon>Fungi</taxon>
        <taxon>Dikarya</taxon>
        <taxon>Ascomycota</taxon>
        <taxon>Pezizomycotina</taxon>
        <taxon>Sordariomycetes</taxon>
        <taxon>Sordariomycetidae</taxon>
        <taxon>Sordariales</taxon>
        <taxon>Lasiosphaeriaceae</taxon>
        <taxon>Lasiosphaeria</taxon>
    </lineage>
</organism>